<dbReference type="PANTHER" id="PTHR11346">
    <property type="entry name" value="GALECTIN"/>
    <property type="match status" value="1"/>
</dbReference>
<evidence type="ECO:0000313" key="5">
    <source>
        <dbReference type="Proteomes" id="UP000194236"/>
    </source>
</evidence>
<dbReference type="Gene3D" id="2.60.120.200">
    <property type="match status" value="2"/>
</dbReference>
<feature type="non-terminal residue" evidence="4">
    <location>
        <position position="255"/>
    </location>
</feature>
<accession>A0A1Y3AYJ2</accession>
<protein>
    <recommendedName>
        <fullName evidence="2">Galectin</fullName>
    </recommendedName>
</protein>
<feature type="domain" description="Galectin" evidence="3">
    <location>
        <begin position="167"/>
        <end position="255"/>
    </location>
</feature>
<dbReference type="Pfam" id="PF00337">
    <property type="entry name" value="Gal-bind_lectin"/>
    <property type="match status" value="2"/>
</dbReference>
<name>A0A1Y3AYJ2_EURMA</name>
<organism evidence="4 5">
    <name type="scientific">Euroglyphus maynei</name>
    <name type="common">Mayne's house dust mite</name>
    <dbReference type="NCBI Taxonomy" id="6958"/>
    <lineage>
        <taxon>Eukaryota</taxon>
        <taxon>Metazoa</taxon>
        <taxon>Ecdysozoa</taxon>
        <taxon>Arthropoda</taxon>
        <taxon>Chelicerata</taxon>
        <taxon>Arachnida</taxon>
        <taxon>Acari</taxon>
        <taxon>Acariformes</taxon>
        <taxon>Sarcoptiformes</taxon>
        <taxon>Astigmata</taxon>
        <taxon>Psoroptidia</taxon>
        <taxon>Analgoidea</taxon>
        <taxon>Pyroglyphidae</taxon>
        <taxon>Pyroglyphinae</taxon>
        <taxon>Euroglyphus</taxon>
    </lineage>
</organism>
<evidence type="ECO:0000256" key="2">
    <source>
        <dbReference type="RuleBase" id="RU102079"/>
    </source>
</evidence>
<keyword evidence="5" id="KW-1185">Reference proteome</keyword>
<keyword evidence="1 2" id="KW-0430">Lectin</keyword>
<dbReference type="InterPro" id="IPR001079">
    <property type="entry name" value="Galectin_CRD"/>
</dbReference>
<proteinExistence type="predicted"/>
<evidence type="ECO:0000313" key="4">
    <source>
        <dbReference type="EMBL" id="OTF72693.1"/>
    </source>
</evidence>
<dbReference type="AlphaFoldDB" id="A0A1Y3AYJ2"/>
<evidence type="ECO:0000256" key="1">
    <source>
        <dbReference type="ARBA" id="ARBA00022734"/>
    </source>
</evidence>
<feature type="domain" description="Galectin" evidence="3">
    <location>
        <begin position="6"/>
        <end position="149"/>
    </location>
</feature>
<dbReference type="CDD" id="cd00070">
    <property type="entry name" value="GLECT"/>
    <property type="match status" value="1"/>
</dbReference>
<dbReference type="GO" id="GO:0030246">
    <property type="term" value="F:carbohydrate binding"/>
    <property type="evidence" value="ECO:0007669"/>
    <property type="project" value="UniProtKB-UniRule"/>
</dbReference>
<gene>
    <name evidence="4" type="ORF">BLA29_009880</name>
</gene>
<dbReference type="SMART" id="SM00908">
    <property type="entry name" value="Gal-bind_lectin"/>
    <property type="match status" value="1"/>
</dbReference>
<dbReference type="SMART" id="SM00276">
    <property type="entry name" value="GLECT"/>
    <property type="match status" value="1"/>
</dbReference>
<comment type="caution">
    <text evidence="4">The sequence shown here is derived from an EMBL/GenBank/DDBJ whole genome shotgun (WGS) entry which is preliminary data.</text>
</comment>
<dbReference type="SUPFAM" id="SSF49899">
    <property type="entry name" value="Concanavalin A-like lectins/glucanases"/>
    <property type="match status" value="2"/>
</dbReference>
<dbReference type="PANTHER" id="PTHR11346:SF147">
    <property type="entry name" value="GALECTIN"/>
    <property type="match status" value="1"/>
</dbReference>
<dbReference type="OrthoDB" id="5795596at2759"/>
<dbReference type="EMBL" id="MUJZ01055049">
    <property type="protein sequence ID" value="OTF72693.1"/>
    <property type="molecule type" value="Genomic_DNA"/>
</dbReference>
<dbReference type="Proteomes" id="UP000194236">
    <property type="component" value="Unassembled WGS sequence"/>
</dbReference>
<dbReference type="InterPro" id="IPR044156">
    <property type="entry name" value="Galectin-like"/>
</dbReference>
<sequence>MPVCCPLVGEQRQLEPGLMITVLGRCHPDINHGSNESFRVDFFSGECEHYGTAGNIAFHFNPRFQHGSGMIVMNSCSRGQWDEEIRPFERPFPFQPGYPFRLSFMVESEQFNVQVDGQNLCQFRHRYNLYNVRRMHIGGRLDIDQIKFEMVGGGAPHYIMEPRLPYFEYMPQLGQRPCDIAMVGSVRYPFVEYFAINLASSEQGRYRSESEFRNIPIHVSIRAQHGQIVRNTMTYGNWGHEETELNGPFEFQPGQ</sequence>
<evidence type="ECO:0000259" key="3">
    <source>
        <dbReference type="PROSITE" id="PS51304"/>
    </source>
</evidence>
<dbReference type="PROSITE" id="PS51304">
    <property type="entry name" value="GALECTIN"/>
    <property type="match status" value="2"/>
</dbReference>
<reference evidence="4 5" key="1">
    <citation type="submission" date="2017-03" db="EMBL/GenBank/DDBJ databases">
        <title>Genome Survey of Euroglyphus maynei.</title>
        <authorList>
            <person name="Arlian L.G."/>
            <person name="Morgan M.S."/>
            <person name="Rider S.D."/>
        </authorList>
    </citation>
    <scope>NUCLEOTIDE SEQUENCE [LARGE SCALE GENOMIC DNA]</scope>
    <source>
        <strain evidence="4">Arlian Lab</strain>
        <tissue evidence="4">Whole body</tissue>
    </source>
</reference>
<dbReference type="InterPro" id="IPR013320">
    <property type="entry name" value="ConA-like_dom_sf"/>
</dbReference>